<gene>
    <name evidence="2" type="ORF">g.5859</name>
</gene>
<protein>
    <recommendedName>
        <fullName evidence="1">Retrotransposon gag domain-containing protein</fullName>
    </recommendedName>
</protein>
<dbReference type="InterPro" id="IPR005162">
    <property type="entry name" value="Retrotrans_gag_dom"/>
</dbReference>
<dbReference type="EMBL" id="GECU01018839">
    <property type="protein sequence ID" value="JAS88867.1"/>
    <property type="molecule type" value="Transcribed_RNA"/>
</dbReference>
<dbReference type="AlphaFoldDB" id="A0A1B6IPQ1"/>
<proteinExistence type="predicted"/>
<sequence>TPHDSYHRTRAVPVYKWGLMFDGRSQSVGAFLQRVEELRRARGVTPTELFESAVDLFSGPALVWYRSTIGRINTWEQLCQDLEVVFQPPDHDIRLQQEIFNRMQGETESIDLFIAAMEGLYGRLATNVPEEARLRQMYHNLNPQLRD</sequence>
<feature type="domain" description="Retrotransposon gag" evidence="1">
    <location>
        <begin position="54"/>
        <end position="142"/>
    </location>
</feature>
<name>A0A1B6IPQ1_9HEMI</name>
<evidence type="ECO:0000313" key="2">
    <source>
        <dbReference type="EMBL" id="JAS88867.1"/>
    </source>
</evidence>
<organism evidence="2">
    <name type="scientific">Homalodisca liturata</name>
    <dbReference type="NCBI Taxonomy" id="320908"/>
    <lineage>
        <taxon>Eukaryota</taxon>
        <taxon>Metazoa</taxon>
        <taxon>Ecdysozoa</taxon>
        <taxon>Arthropoda</taxon>
        <taxon>Hexapoda</taxon>
        <taxon>Insecta</taxon>
        <taxon>Pterygota</taxon>
        <taxon>Neoptera</taxon>
        <taxon>Paraneoptera</taxon>
        <taxon>Hemiptera</taxon>
        <taxon>Auchenorrhyncha</taxon>
        <taxon>Membracoidea</taxon>
        <taxon>Cicadellidae</taxon>
        <taxon>Cicadellinae</taxon>
        <taxon>Proconiini</taxon>
        <taxon>Homalodisca</taxon>
    </lineage>
</organism>
<feature type="non-terminal residue" evidence="2">
    <location>
        <position position="147"/>
    </location>
</feature>
<dbReference type="Pfam" id="PF03732">
    <property type="entry name" value="Retrotrans_gag"/>
    <property type="match status" value="1"/>
</dbReference>
<feature type="non-terminal residue" evidence="2">
    <location>
        <position position="1"/>
    </location>
</feature>
<reference evidence="2" key="1">
    <citation type="submission" date="2015-11" db="EMBL/GenBank/DDBJ databases">
        <title>De novo transcriptome assembly of four potential Pierce s Disease insect vectors from Arizona vineyards.</title>
        <authorList>
            <person name="Tassone E.E."/>
        </authorList>
    </citation>
    <scope>NUCLEOTIDE SEQUENCE</scope>
</reference>
<accession>A0A1B6IPQ1</accession>
<evidence type="ECO:0000259" key="1">
    <source>
        <dbReference type="Pfam" id="PF03732"/>
    </source>
</evidence>